<evidence type="ECO:0000313" key="7">
    <source>
        <dbReference type="Proteomes" id="UP000030147"/>
    </source>
</evidence>
<keyword evidence="7" id="KW-1185">Reference proteome</keyword>
<organism evidence="6 7">
    <name type="scientific">Pontibacillus yanchengensis Y32</name>
    <dbReference type="NCBI Taxonomy" id="1385514"/>
    <lineage>
        <taxon>Bacteria</taxon>
        <taxon>Bacillati</taxon>
        <taxon>Bacillota</taxon>
        <taxon>Bacilli</taxon>
        <taxon>Bacillales</taxon>
        <taxon>Bacillaceae</taxon>
        <taxon>Pontibacillus</taxon>
    </lineage>
</organism>
<keyword evidence="4" id="KW-0472">Membrane</keyword>
<proteinExistence type="predicted"/>
<keyword evidence="3" id="KW-0175">Coiled coil</keyword>
<evidence type="ECO:0000256" key="1">
    <source>
        <dbReference type="ARBA" id="ARBA00023224"/>
    </source>
</evidence>
<dbReference type="GO" id="GO:0007165">
    <property type="term" value="P:signal transduction"/>
    <property type="evidence" value="ECO:0007669"/>
    <property type="project" value="UniProtKB-KW"/>
</dbReference>
<dbReference type="Gene3D" id="1.10.287.950">
    <property type="entry name" value="Methyl-accepting chemotaxis protein"/>
    <property type="match status" value="1"/>
</dbReference>
<evidence type="ECO:0000313" key="6">
    <source>
        <dbReference type="EMBL" id="KGP72409.1"/>
    </source>
</evidence>
<feature type="coiled-coil region" evidence="3">
    <location>
        <begin position="165"/>
        <end position="192"/>
    </location>
</feature>
<feature type="transmembrane region" description="Helical" evidence="4">
    <location>
        <begin position="35"/>
        <end position="56"/>
    </location>
</feature>
<dbReference type="eggNOG" id="COG0840">
    <property type="taxonomic scope" value="Bacteria"/>
</dbReference>
<feature type="transmembrane region" description="Helical" evidence="4">
    <location>
        <begin position="63"/>
        <end position="81"/>
    </location>
</feature>
<feature type="domain" description="Methyl-accepting transducer" evidence="5">
    <location>
        <begin position="203"/>
        <end position="453"/>
    </location>
</feature>
<accession>A0A0A2TA55</accession>
<sequence>MNDVMRRKNRLMLSIFAVAIAMSVLSVYTSGMSVFFGNLILGVDAVALGLLLALHFTKKATGAIPYILISALAVITLLLYFSTPTFANYFLTYLILGISAIYQTYKVFTTSFIVGLGLTLYALFYNGTGVEATSSNTITILYYYIVMSIIVFGAVRFSQMYMKEVHSRHEEVEQLLKDREQLQSQLQQSIHQSFSNMESIQEKSNVHHQTFHEIASSNVQLSQAFDQQVQDINDITEEVQESGASYEAMLSQLDSLHEEIEGTNEVSAKGKTTIEALGKVMNQFNRDIEVMAKEIEELTEQIQEAGTFTKNIQDIAEQTNLLALNASIEAARAGEYGKGFAVVADEIRKLAETSNESAEKISQNLKTVADKSQSTKEKMNHNMAQMKESVQTTTEASEVFDGMKHALDNVSGKTMHYKQTVHTLKDSMANINEAINRLATVMEQSQASIQEMTMSSDQLLDGNQNIVKLIEHNTSELEGMKALSS</sequence>
<keyword evidence="1 2" id="KW-0807">Transducer</keyword>
<keyword evidence="4" id="KW-0812">Transmembrane</keyword>
<gene>
    <name evidence="6" type="ORF">N782_12065</name>
</gene>
<dbReference type="STRING" id="1385514.N782_12065"/>
<dbReference type="InterPro" id="IPR004089">
    <property type="entry name" value="MCPsignal_dom"/>
</dbReference>
<dbReference type="PANTHER" id="PTHR32089">
    <property type="entry name" value="METHYL-ACCEPTING CHEMOTAXIS PROTEIN MCPB"/>
    <property type="match status" value="1"/>
</dbReference>
<dbReference type="AlphaFoldDB" id="A0A0A2TA55"/>
<evidence type="ECO:0000259" key="5">
    <source>
        <dbReference type="PROSITE" id="PS50111"/>
    </source>
</evidence>
<dbReference type="EMBL" id="AVBF01000031">
    <property type="protein sequence ID" value="KGP72409.1"/>
    <property type="molecule type" value="Genomic_DNA"/>
</dbReference>
<dbReference type="PANTHER" id="PTHR32089:SF112">
    <property type="entry name" value="LYSOZYME-LIKE PROTEIN-RELATED"/>
    <property type="match status" value="1"/>
</dbReference>
<keyword evidence="4" id="KW-1133">Transmembrane helix</keyword>
<protein>
    <recommendedName>
        <fullName evidence="5">Methyl-accepting transducer domain-containing protein</fullName>
    </recommendedName>
</protein>
<dbReference type="GO" id="GO:0016020">
    <property type="term" value="C:membrane"/>
    <property type="evidence" value="ECO:0007669"/>
    <property type="project" value="InterPro"/>
</dbReference>
<dbReference type="RefSeq" id="WP_036820143.1">
    <property type="nucleotide sequence ID" value="NZ_AVBF01000031.1"/>
</dbReference>
<feature type="transmembrane region" description="Helical" evidence="4">
    <location>
        <begin position="140"/>
        <end position="158"/>
    </location>
</feature>
<evidence type="ECO:0000256" key="2">
    <source>
        <dbReference type="PROSITE-ProRule" id="PRU00284"/>
    </source>
</evidence>
<evidence type="ECO:0000256" key="4">
    <source>
        <dbReference type="SAM" id="Phobius"/>
    </source>
</evidence>
<feature type="transmembrane region" description="Helical" evidence="4">
    <location>
        <begin position="112"/>
        <end position="128"/>
    </location>
</feature>
<name>A0A0A2TA55_9BACI</name>
<comment type="caution">
    <text evidence="6">The sequence shown here is derived from an EMBL/GenBank/DDBJ whole genome shotgun (WGS) entry which is preliminary data.</text>
</comment>
<dbReference type="Pfam" id="PF00015">
    <property type="entry name" value="MCPsignal"/>
    <property type="match status" value="1"/>
</dbReference>
<feature type="transmembrane region" description="Helical" evidence="4">
    <location>
        <begin position="12"/>
        <end position="29"/>
    </location>
</feature>
<dbReference type="Proteomes" id="UP000030147">
    <property type="component" value="Unassembled WGS sequence"/>
</dbReference>
<evidence type="ECO:0000256" key="3">
    <source>
        <dbReference type="SAM" id="Coils"/>
    </source>
</evidence>
<dbReference type="SMART" id="SM00283">
    <property type="entry name" value="MA"/>
    <property type="match status" value="1"/>
</dbReference>
<dbReference type="SUPFAM" id="SSF58104">
    <property type="entry name" value="Methyl-accepting chemotaxis protein (MCP) signaling domain"/>
    <property type="match status" value="1"/>
</dbReference>
<dbReference type="PROSITE" id="PS50111">
    <property type="entry name" value="CHEMOTAXIS_TRANSDUC_2"/>
    <property type="match status" value="1"/>
</dbReference>
<dbReference type="OrthoDB" id="2489132at2"/>
<reference evidence="6 7" key="1">
    <citation type="journal article" date="2015" name="Stand. Genomic Sci.">
        <title>High quality draft genome sequence of the moderately halophilic bacterium Pontibacillus yanchengensis Y32(T) and comparison among Pontibacillus genomes.</title>
        <authorList>
            <person name="Huang J."/>
            <person name="Qiao Z.X."/>
            <person name="Tang J.W."/>
            <person name="Wang G."/>
        </authorList>
    </citation>
    <scope>NUCLEOTIDE SEQUENCE [LARGE SCALE GENOMIC DNA]</scope>
    <source>
        <strain evidence="6 7">Y32</strain>
    </source>
</reference>